<dbReference type="PANTHER" id="PTHR10030:SF37">
    <property type="entry name" value="ALPHA-L-FUCOSIDASE-RELATED"/>
    <property type="match status" value="1"/>
</dbReference>
<dbReference type="EMBL" id="LAZR01000145">
    <property type="protein sequence ID" value="KKN86705.1"/>
    <property type="molecule type" value="Genomic_DNA"/>
</dbReference>
<dbReference type="GO" id="GO:0006004">
    <property type="term" value="P:fucose metabolic process"/>
    <property type="evidence" value="ECO:0007669"/>
    <property type="project" value="TreeGrafter"/>
</dbReference>
<evidence type="ECO:0000256" key="2">
    <source>
        <dbReference type="ARBA" id="ARBA00012662"/>
    </source>
</evidence>
<evidence type="ECO:0000256" key="5">
    <source>
        <dbReference type="ARBA" id="ARBA00023295"/>
    </source>
</evidence>
<dbReference type="PROSITE" id="PS51257">
    <property type="entry name" value="PROKAR_LIPOPROTEIN"/>
    <property type="match status" value="1"/>
</dbReference>
<sequence length="754" mass="85806">MTKPITKSFINTLQITILVLIFSSCTNNAKQGILLPTANTISLDADDSRDSVLLKAAHVIPSENQMNALKDEFIAFVHFGPNSFTKLEWGNGMEDPAVFNLKNLDTDQWCRAMKDAGMKKVIITAKHHDGFVLWQSRYTKHGVMSSPFKNGAGDILKELSLSCKKFGIKLGVYLSPADLFQIESKEGLYGNLSPYTKRTIPREVEGRPFENKATFEFEVDDYNEYFLNQLFELLTEYGPVDEVWFDGAHPKRKGGQQYKYRDWKKLITALAPNAVIFGKEGTRWCGNEAGATRDTEWNTIPYAEDPRAMNLFADITGEDVASIDKLMEGKYLHYQPAETNTSIREGWFYRNDDEQQVRNTDDVFDIYERSVGGNSIFLLNIPPNREGRFSEKDVKVLQETGKRIKETYGIDLLKNAEGPVELLDANEDTFLVLDDDKLMLEFKLPKEVKINRFVIQEDIKRHGERVSKHALDAWVNGDWKEVISSTNIGYKRILRFPEVTTNKFRLRILDYRAVPILQNVSAHYYKSRPPVLEMNRTKLGLVNIAPKMADFKWNPHGENASSNLTKGMKIVYTTNGELPTESSLEFKEPFAFANGTVKALAVINNEVGSISEHNFGLLKNKWKVVDNNSSVKEHNGDMLIDENKDTFWQSEKNRSNKQYVTLDLGEENSISAFKYTPPTTVATGMIQKGIIYSSLDGENWKAIENFEFGNLINDPTPRIHKFKNSFSTRYIKLMALEIAGENDSAAIAELDFYK</sequence>
<dbReference type="Pfam" id="PF13290">
    <property type="entry name" value="CHB_HEX_C_1"/>
    <property type="match status" value="1"/>
</dbReference>
<keyword evidence="4" id="KW-0378">Hydrolase</keyword>
<keyword evidence="5" id="KW-0326">Glycosidase</keyword>
<evidence type="ECO:0000313" key="7">
    <source>
        <dbReference type="EMBL" id="KKN86705.1"/>
    </source>
</evidence>
<dbReference type="SUPFAM" id="SSF49785">
    <property type="entry name" value="Galactose-binding domain-like"/>
    <property type="match status" value="2"/>
</dbReference>
<keyword evidence="3" id="KW-0732">Signal</keyword>
<dbReference type="Pfam" id="PF01120">
    <property type="entry name" value="Alpha_L_fucos"/>
    <property type="match status" value="1"/>
</dbReference>
<dbReference type="Gene3D" id="3.20.20.80">
    <property type="entry name" value="Glycosidases"/>
    <property type="match status" value="1"/>
</dbReference>
<dbReference type="SMART" id="SM00812">
    <property type="entry name" value="Alpha_L_fucos"/>
    <property type="match status" value="1"/>
</dbReference>
<proteinExistence type="inferred from homology"/>
<dbReference type="PANTHER" id="PTHR10030">
    <property type="entry name" value="ALPHA-L-FUCOSIDASE"/>
    <property type="match status" value="1"/>
</dbReference>
<protein>
    <recommendedName>
        <fullName evidence="2">alpha-L-fucosidase</fullName>
        <ecNumber evidence="2">3.2.1.51</ecNumber>
    </recommendedName>
</protein>
<gene>
    <name evidence="7" type="ORF">LCGC14_0266680</name>
</gene>
<dbReference type="GO" id="GO:0016139">
    <property type="term" value="P:glycoside catabolic process"/>
    <property type="evidence" value="ECO:0007669"/>
    <property type="project" value="TreeGrafter"/>
</dbReference>
<dbReference type="GO" id="GO:0005764">
    <property type="term" value="C:lysosome"/>
    <property type="evidence" value="ECO:0007669"/>
    <property type="project" value="TreeGrafter"/>
</dbReference>
<dbReference type="InterPro" id="IPR000933">
    <property type="entry name" value="Glyco_hydro_29"/>
</dbReference>
<dbReference type="EC" id="3.2.1.51" evidence="2"/>
<dbReference type="InterPro" id="IPR000421">
    <property type="entry name" value="FA58C"/>
</dbReference>
<dbReference type="PROSITE" id="PS50022">
    <property type="entry name" value="FA58C_3"/>
    <property type="match status" value="1"/>
</dbReference>
<dbReference type="InterPro" id="IPR057739">
    <property type="entry name" value="Glyco_hydro_29_N"/>
</dbReference>
<dbReference type="InterPro" id="IPR008979">
    <property type="entry name" value="Galactose-bd-like_sf"/>
</dbReference>
<dbReference type="AlphaFoldDB" id="A0A0F9U0D6"/>
<feature type="domain" description="F5/8 type C" evidence="6">
    <location>
        <begin position="610"/>
        <end position="754"/>
    </location>
</feature>
<comment type="similarity">
    <text evidence="1">Belongs to the glycosyl hydrolase 29 family.</text>
</comment>
<dbReference type="Gene3D" id="2.60.120.260">
    <property type="entry name" value="Galactose-binding domain-like"/>
    <property type="match status" value="2"/>
</dbReference>
<dbReference type="SUPFAM" id="SSF51445">
    <property type="entry name" value="(Trans)glycosidases"/>
    <property type="match status" value="1"/>
</dbReference>
<evidence type="ECO:0000256" key="1">
    <source>
        <dbReference type="ARBA" id="ARBA00007951"/>
    </source>
</evidence>
<accession>A0A0F9U0D6</accession>
<evidence type="ECO:0000256" key="4">
    <source>
        <dbReference type="ARBA" id="ARBA00022801"/>
    </source>
</evidence>
<comment type="caution">
    <text evidence="7">The sequence shown here is derived from an EMBL/GenBank/DDBJ whole genome shotgun (WGS) entry which is preliminary data.</text>
</comment>
<dbReference type="InterPro" id="IPR017853">
    <property type="entry name" value="GH"/>
</dbReference>
<dbReference type="InterPro" id="IPR059177">
    <property type="entry name" value="GH29D-like_dom"/>
</dbReference>
<dbReference type="GO" id="GO:0004560">
    <property type="term" value="F:alpha-L-fucosidase activity"/>
    <property type="evidence" value="ECO:0007669"/>
    <property type="project" value="InterPro"/>
</dbReference>
<reference evidence="7" key="1">
    <citation type="journal article" date="2015" name="Nature">
        <title>Complex archaea that bridge the gap between prokaryotes and eukaryotes.</title>
        <authorList>
            <person name="Spang A."/>
            <person name="Saw J.H."/>
            <person name="Jorgensen S.L."/>
            <person name="Zaremba-Niedzwiedzka K."/>
            <person name="Martijn J."/>
            <person name="Lind A.E."/>
            <person name="van Eijk R."/>
            <person name="Schleper C."/>
            <person name="Guy L."/>
            <person name="Ettema T.J."/>
        </authorList>
    </citation>
    <scope>NUCLEOTIDE SEQUENCE</scope>
</reference>
<dbReference type="Pfam" id="PF00754">
    <property type="entry name" value="F5_F8_type_C"/>
    <property type="match status" value="1"/>
</dbReference>
<organism evidence="7">
    <name type="scientific">marine sediment metagenome</name>
    <dbReference type="NCBI Taxonomy" id="412755"/>
    <lineage>
        <taxon>unclassified sequences</taxon>
        <taxon>metagenomes</taxon>
        <taxon>ecological metagenomes</taxon>
    </lineage>
</organism>
<evidence type="ECO:0000259" key="6">
    <source>
        <dbReference type="PROSITE" id="PS50022"/>
    </source>
</evidence>
<name>A0A0F9U0D6_9ZZZZ</name>
<evidence type="ECO:0000256" key="3">
    <source>
        <dbReference type="ARBA" id="ARBA00022729"/>
    </source>
</evidence>